<evidence type="ECO:0000256" key="5">
    <source>
        <dbReference type="HAMAP-Rule" id="MF_01609"/>
    </source>
</evidence>
<comment type="similarity">
    <text evidence="5">Belongs to the glutamate--cysteine ligase type 2 family. YbdK subfamily.</text>
</comment>
<evidence type="ECO:0000256" key="2">
    <source>
        <dbReference type="ARBA" id="ARBA00022741"/>
    </source>
</evidence>
<dbReference type="InterPro" id="IPR011793">
    <property type="entry name" value="YbdK"/>
</dbReference>
<comment type="caution">
    <text evidence="6">The sequence shown here is derived from an EMBL/GenBank/DDBJ whole genome shotgun (WGS) entry which is preliminary data.</text>
</comment>
<name>A0A498C1Q1_9MICO</name>
<evidence type="ECO:0000313" key="7">
    <source>
        <dbReference type="Proteomes" id="UP000273158"/>
    </source>
</evidence>
<dbReference type="EC" id="6.3.2.2" evidence="5"/>
<dbReference type="Proteomes" id="UP000273158">
    <property type="component" value="Unassembled WGS sequence"/>
</dbReference>
<dbReference type="Pfam" id="PF04107">
    <property type="entry name" value="GCS2"/>
    <property type="match status" value="1"/>
</dbReference>
<dbReference type="GO" id="GO:0004357">
    <property type="term" value="F:glutamate-cysteine ligase activity"/>
    <property type="evidence" value="ECO:0007669"/>
    <property type="project" value="UniProtKB-EC"/>
</dbReference>
<dbReference type="PANTHER" id="PTHR36510:SF1">
    <property type="entry name" value="GLUTAMATE--CYSTEINE LIGASE 2-RELATED"/>
    <property type="match status" value="1"/>
</dbReference>
<dbReference type="GO" id="GO:0005524">
    <property type="term" value="F:ATP binding"/>
    <property type="evidence" value="ECO:0007669"/>
    <property type="project" value="UniProtKB-KW"/>
</dbReference>
<keyword evidence="1 5" id="KW-0436">Ligase</keyword>
<dbReference type="AlphaFoldDB" id="A0A498C1Q1"/>
<dbReference type="SUPFAM" id="SSF55931">
    <property type="entry name" value="Glutamine synthetase/guanido kinase"/>
    <property type="match status" value="1"/>
</dbReference>
<reference evidence="6 7" key="1">
    <citation type="journal article" date="2015" name="Stand. Genomic Sci.">
        <title>Genomic Encyclopedia of Bacterial and Archaeal Type Strains, Phase III: the genomes of soil and plant-associated and newly described type strains.</title>
        <authorList>
            <person name="Whitman W.B."/>
            <person name="Woyke T."/>
            <person name="Klenk H.P."/>
            <person name="Zhou Y."/>
            <person name="Lilburn T.G."/>
            <person name="Beck B.J."/>
            <person name="De Vos P."/>
            <person name="Vandamme P."/>
            <person name="Eisen J.A."/>
            <person name="Garrity G."/>
            <person name="Hugenholtz P."/>
            <person name="Kyrpides N.C."/>
        </authorList>
    </citation>
    <scope>NUCLEOTIDE SEQUENCE [LARGE SCALE GENOMIC DNA]</scope>
    <source>
        <strain evidence="6 7">S2T63</strain>
    </source>
</reference>
<protein>
    <recommendedName>
        <fullName evidence="5">Putative glutamate--cysteine ligase 2</fullName>
        <ecNumber evidence="5">6.3.2.2</ecNumber>
    </recommendedName>
    <alternativeName>
        <fullName evidence="5">Gamma-glutamylcysteine synthetase 2</fullName>
        <shortName evidence="5">GCS 2</shortName>
        <shortName evidence="5">Gamma-GCS 2</shortName>
    </alternativeName>
</protein>
<evidence type="ECO:0000256" key="4">
    <source>
        <dbReference type="ARBA" id="ARBA00048819"/>
    </source>
</evidence>
<keyword evidence="2 5" id="KW-0547">Nucleotide-binding</keyword>
<dbReference type="InterPro" id="IPR006336">
    <property type="entry name" value="GCS2"/>
</dbReference>
<evidence type="ECO:0000313" key="6">
    <source>
        <dbReference type="EMBL" id="RLK49049.1"/>
    </source>
</evidence>
<comment type="catalytic activity">
    <reaction evidence="4 5">
        <text>L-cysteine + L-glutamate + ATP = gamma-L-glutamyl-L-cysteine + ADP + phosphate + H(+)</text>
        <dbReference type="Rhea" id="RHEA:13285"/>
        <dbReference type="ChEBI" id="CHEBI:15378"/>
        <dbReference type="ChEBI" id="CHEBI:29985"/>
        <dbReference type="ChEBI" id="CHEBI:30616"/>
        <dbReference type="ChEBI" id="CHEBI:35235"/>
        <dbReference type="ChEBI" id="CHEBI:43474"/>
        <dbReference type="ChEBI" id="CHEBI:58173"/>
        <dbReference type="ChEBI" id="CHEBI:456216"/>
        <dbReference type="EC" id="6.3.2.2"/>
    </reaction>
</comment>
<dbReference type="NCBIfam" id="TIGR02050">
    <property type="entry name" value="gshA_cyan_rel"/>
    <property type="match status" value="1"/>
</dbReference>
<dbReference type="Gene3D" id="3.30.590.20">
    <property type="match status" value="1"/>
</dbReference>
<organism evidence="6 7">
    <name type="scientific">Microbacterium telephonicum</name>
    <dbReference type="NCBI Taxonomy" id="1714841"/>
    <lineage>
        <taxon>Bacteria</taxon>
        <taxon>Bacillati</taxon>
        <taxon>Actinomycetota</taxon>
        <taxon>Actinomycetes</taxon>
        <taxon>Micrococcales</taxon>
        <taxon>Microbacteriaceae</taxon>
        <taxon>Microbacterium</taxon>
    </lineage>
</organism>
<dbReference type="InterPro" id="IPR050141">
    <property type="entry name" value="GCL_type2/YbdK_subfam"/>
</dbReference>
<dbReference type="InterPro" id="IPR014746">
    <property type="entry name" value="Gln_synth/guanido_kin_cat_dom"/>
</dbReference>
<keyword evidence="7" id="KW-1185">Reference proteome</keyword>
<dbReference type="HAMAP" id="MF_01609">
    <property type="entry name" value="Glu_cys_ligase_2"/>
    <property type="match status" value="1"/>
</dbReference>
<dbReference type="PANTHER" id="PTHR36510">
    <property type="entry name" value="GLUTAMATE--CYSTEINE LIGASE 2-RELATED"/>
    <property type="match status" value="1"/>
</dbReference>
<evidence type="ECO:0000256" key="1">
    <source>
        <dbReference type="ARBA" id="ARBA00022598"/>
    </source>
</evidence>
<sequence length="370" mass="39531">MSTLTFGIEEEFVLLDPSSLATVDVGAQAVAELRAAGAGVTHEFRASQVEYVSPVLTRAAEALAELTVFRRHLYDWSRAHGVLACGAGTPYDIGAGSRVHADARYERIADDIAGLADEHQINGLHVHVARTDRDDGVDASNALRPWLPLLLALSADSPFWRGRDTGFASWRALHGRRWTTHGIPPLFADAADLDRTVSAHGGLGATSDAGTVNWNVRVSATHSTVEVRVCDAQLSADDAVPLAALIRALVDGRTRDVRPVEPAAGVWDAALWHAARHGLSGTLLDPVSATVGPARHAVRSLLAAAGPALTAHGDLDLVEGFLGRILRFGTGARRQWDARRHGVPALAQLYRDAMAHPQHEARRTASARVP</sequence>
<dbReference type="GO" id="GO:0042398">
    <property type="term" value="P:modified amino acid biosynthetic process"/>
    <property type="evidence" value="ECO:0007669"/>
    <property type="project" value="InterPro"/>
</dbReference>
<dbReference type="EMBL" id="RCDB01000002">
    <property type="protein sequence ID" value="RLK49049.1"/>
    <property type="molecule type" value="Genomic_DNA"/>
</dbReference>
<evidence type="ECO:0000256" key="3">
    <source>
        <dbReference type="ARBA" id="ARBA00022840"/>
    </source>
</evidence>
<keyword evidence="3 5" id="KW-0067">ATP-binding</keyword>
<dbReference type="OrthoDB" id="9769628at2"/>
<accession>A0A498C1Q1</accession>
<gene>
    <name evidence="6" type="ORF">C7474_1181</name>
</gene>
<dbReference type="RefSeq" id="WP_121058052.1">
    <property type="nucleotide sequence ID" value="NZ_RCDB01000002.1"/>
</dbReference>
<proteinExistence type="inferred from homology"/>
<comment type="function">
    <text evidence="5">ATP-dependent carboxylate-amine ligase which exhibits weak glutamate--cysteine ligase activity.</text>
</comment>